<comment type="caution">
    <text evidence="4">The sequence shown here is derived from an EMBL/GenBank/DDBJ whole genome shotgun (WGS) entry which is preliminary data.</text>
</comment>
<proteinExistence type="predicted"/>
<dbReference type="PANTHER" id="PTHR24221">
    <property type="entry name" value="ATP-BINDING CASSETTE SUB-FAMILY B"/>
    <property type="match status" value="1"/>
</dbReference>
<evidence type="ECO:0000259" key="3">
    <source>
        <dbReference type="PROSITE" id="PS50893"/>
    </source>
</evidence>
<dbReference type="PROSITE" id="PS00211">
    <property type="entry name" value="ABC_TRANSPORTER_1"/>
    <property type="match status" value="1"/>
</dbReference>
<dbReference type="Gene3D" id="3.40.50.300">
    <property type="entry name" value="P-loop containing nucleotide triphosphate hydrolases"/>
    <property type="match status" value="1"/>
</dbReference>
<sequence>MPVASIGPTLTSLFRAAGAYQRLSCIEEIPRETARQTCTKLQATDSIENPDAVISMRGVSFTYDAVADGAERPRNSEISWALNGVSLDVARNKITAIIGPSGAGKSTVFSLLECFYPLRYGQIYIMGQPLTSMTIEEVRSHFAYVEQNAPLLSGTVQDNLCLGLSKVTREECARALEVVGLDHLADDLGRDIDAYVGEHGVLLSGGERQRLALARTLLSDKDILLLDESTSNVDEIAQKKIASFLKGYVMNKTVLMIAHRPALIEAADNVIVFDKGRLVDSGSLEAVRSRCSLYRQLTQVGG</sequence>
<dbReference type="PANTHER" id="PTHR24221:SF654">
    <property type="entry name" value="ATP-BINDING CASSETTE SUB-FAMILY B MEMBER 6"/>
    <property type="match status" value="1"/>
</dbReference>
<evidence type="ECO:0000313" key="5">
    <source>
        <dbReference type="Proteomes" id="UP001200537"/>
    </source>
</evidence>
<dbReference type="EMBL" id="JAKNHJ010000015">
    <property type="protein sequence ID" value="MCG4618352.1"/>
    <property type="molecule type" value="Genomic_DNA"/>
</dbReference>
<evidence type="ECO:0000256" key="2">
    <source>
        <dbReference type="ARBA" id="ARBA00022840"/>
    </source>
</evidence>
<dbReference type="InterPro" id="IPR039421">
    <property type="entry name" value="Type_1_exporter"/>
</dbReference>
<dbReference type="InterPro" id="IPR003439">
    <property type="entry name" value="ABC_transporter-like_ATP-bd"/>
</dbReference>
<keyword evidence="2 4" id="KW-0067">ATP-binding</keyword>
<dbReference type="SMART" id="SM00382">
    <property type="entry name" value="AAA"/>
    <property type="match status" value="1"/>
</dbReference>
<reference evidence="4" key="1">
    <citation type="submission" date="2022-01" db="EMBL/GenBank/DDBJ databases">
        <title>Collection of gut derived symbiotic bacterial strains cultured from healthy donors.</title>
        <authorList>
            <person name="Lin H."/>
            <person name="Kohout C."/>
            <person name="Waligurski E."/>
            <person name="Pamer E.G."/>
        </authorList>
    </citation>
    <scope>NUCLEOTIDE SEQUENCE</scope>
    <source>
        <strain evidence="4">DFI.7.46</strain>
    </source>
</reference>
<dbReference type="Proteomes" id="UP001200537">
    <property type="component" value="Unassembled WGS sequence"/>
</dbReference>
<dbReference type="SUPFAM" id="SSF52540">
    <property type="entry name" value="P-loop containing nucleoside triphosphate hydrolases"/>
    <property type="match status" value="1"/>
</dbReference>
<dbReference type="Pfam" id="PF00005">
    <property type="entry name" value="ABC_tran"/>
    <property type="match status" value="1"/>
</dbReference>
<gene>
    <name evidence="4" type="ORF">L0M99_07600</name>
</gene>
<accession>A0AAJ1EVT5</accession>
<evidence type="ECO:0000256" key="1">
    <source>
        <dbReference type="ARBA" id="ARBA00022741"/>
    </source>
</evidence>
<dbReference type="RefSeq" id="WP_316077484.1">
    <property type="nucleotide sequence ID" value="NZ_JAWEHH010000016.1"/>
</dbReference>
<dbReference type="InterPro" id="IPR027417">
    <property type="entry name" value="P-loop_NTPase"/>
</dbReference>
<evidence type="ECO:0000313" key="4">
    <source>
        <dbReference type="EMBL" id="MCG4618352.1"/>
    </source>
</evidence>
<dbReference type="InterPro" id="IPR003593">
    <property type="entry name" value="AAA+_ATPase"/>
</dbReference>
<dbReference type="GO" id="GO:0005524">
    <property type="term" value="F:ATP binding"/>
    <property type="evidence" value="ECO:0007669"/>
    <property type="project" value="UniProtKB-KW"/>
</dbReference>
<dbReference type="GO" id="GO:0042626">
    <property type="term" value="F:ATPase-coupled transmembrane transporter activity"/>
    <property type="evidence" value="ECO:0007669"/>
    <property type="project" value="TreeGrafter"/>
</dbReference>
<dbReference type="GO" id="GO:0016887">
    <property type="term" value="F:ATP hydrolysis activity"/>
    <property type="evidence" value="ECO:0007669"/>
    <property type="project" value="InterPro"/>
</dbReference>
<dbReference type="InterPro" id="IPR017871">
    <property type="entry name" value="ABC_transporter-like_CS"/>
</dbReference>
<organism evidence="4 5">
    <name type="scientific">Varibaculum cambriense</name>
    <dbReference type="NCBI Taxonomy" id="184870"/>
    <lineage>
        <taxon>Bacteria</taxon>
        <taxon>Bacillati</taxon>
        <taxon>Actinomycetota</taxon>
        <taxon>Actinomycetes</taxon>
        <taxon>Actinomycetales</taxon>
        <taxon>Actinomycetaceae</taxon>
        <taxon>Varibaculum</taxon>
    </lineage>
</organism>
<name>A0AAJ1EVT5_9ACTO</name>
<protein>
    <submittedName>
        <fullName evidence="4">ABC transporter ATP-binding protein/permease</fullName>
    </submittedName>
</protein>
<keyword evidence="1" id="KW-0547">Nucleotide-binding</keyword>
<dbReference type="PROSITE" id="PS50893">
    <property type="entry name" value="ABC_TRANSPORTER_2"/>
    <property type="match status" value="1"/>
</dbReference>
<dbReference type="AlphaFoldDB" id="A0AAJ1EVT5"/>
<feature type="domain" description="ABC transporter" evidence="3">
    <location>
        <begin position="54"/>
        <end position="300"/>
    </location>
</feature>